<dbReference type="InterPro" id="IPR008407">
    <property type="entry name" value="Brnchd-chn_aa_trnsp_AzlD"/>
</dbReference>
<feature type="transmembrane region" description="Helical" evidence="1">
    <location>
        <begin position="6"/>
        <end position="28"/>
    </location>
</feature>
<feature type="transmembrane region" description="Helical" evidence="1">
    <location>
        <begin position="66"/>
        <end position="83"/>
    </location>
</feature>
<dbReference type="OrthoDB" id="7870017at2"/>
<protein>
    <submittedName>
        <fullName evidence="3">AzlD domain-containing protein</fullName>
    </submittedName>
    <submittedName>
        <fullName evidence="2">Branched-chain amino acid transporter</fullName>
    </submittedName>
</protein>
<proteinExistence type="predicted"/>
<evidence type="ECO:0000313" key="4">
    <source>
        <dbReference type="Proteomes" id="UP000189299"/>
    </source>
</evidence>
<dbReference type="Proteomes" id="UP000189299">
    <property type="component" value="Unassembled WGS sequence"/>
</dbReference>
<sequence length="105" mass="12162">MTEWYLLLLVISLFVVAYIPRVFPMLYFTHRKVPKWFSEWMKYVPVALFAALAFKDVFITHEHLDIAWNIKIVAMLFVAGVAYKTRSMALSVITGLASVFLLSML</sequence>
<name>A0A1A6G9U1_ENTMU</name>
<reference evidence="3 5" key="2">
    <citation type="submission" date="2018-03" db="EMBL/GenBank/DDBJ databases">
        <title>Draft genome sequences of four Enterococcus mundtii strains isolated from beef slaughterhouses in Kenya.</title>
        <authorList>
            <person name="Wambui J."/>
            <person name="Stevens M."/>
            <person name="Njage P."/>
            <person name="Stephan R."/>
            <person name="Tasara T."/>
        </authorList>
    </citation>
    <scope>NUCLEOTIDE SEQUENCE [LARGE SCALE GENOMIC DNA]</scope>
    <source>
        <strain evidence="3 5">H18-EM</strain>
    </source>
</reference>
<comment type="caution">
    <text evidence="2">The sequence shown here is derived from an EMBL/GenBank/DDBJ whole genome shotgun (WGS) entry which is preliminary data.</text>
</comment>
<keyword evidence="1" id="KW-1133">Transmembrane helix</keyword>
<dbReference type="STRING" id="53346.A5802_001033"/>
<dbReference type="RefSeq" id="WP_019723212.1">
    <property type="nucleotide sequence ID" value="NZ_CABHEA010000003.1"/>
</dbReference>
<dbReference type="Pfam" id="PF05437">
    <property type="entry name" value="AzlD"/>
    <property type="match status" value="1"/>
</dbReference>
<dbReference type="Proteomes" id="UP000244022">
    <property type="component" value="Unassembled WGS sequence"/>
</dbReference>
<evidence type="ECO:0000313" key="2">
    <source>
        <dbReference type="EMBL" id="ONN44053.1"/>
    </source>
</evidence>
<organism evidence="2 4">
    <name type="scientific">Enterococcus mundtii</name>
    <dbReference type="NCBI Taxonomy" id="53346"/>
    <lineage>
        <taxon>Bacteria</taxon>
        <taxon>Bacillati</taxon>
        <taxon>Bacillota</taxon>
        <taxon>Bacilli</taxon>
        <taxon>Lactobacillales</taxon>
        <taxon>Enterococcaceae</taxon>
        <taxon>Enterococcus</taxon>
    </lineage>
</organism>
<reference evidence="2 4" key="1">
    <citation type="submission" date="2016-12" db="EMBL/GenBank/DDBJ databases">
        <authorList>
            <person name="Song W.-J."/>
            <person name="Kurnit D.M."/>
        </authorList>
    </citation>
    <scope>NUCLEOTIDE SEQUENCE [LARGE SCALE GENOMIC DNA]</scope>
    <source>
        <strain evidence="2 4">CGB1038-1_S1</strain>
    </source>
</reference>
<keyword evidence="1" id="KW-0472">Membrane</keyword>
<gene>
    <name evidence="2" type="ORF">BTN92_04245</name>
    <name evidence="3" type="ORF">C6N14_12700</name>
</gene>
<evidence type="ECO:0000256" key="1">
    <source>
        <dbReference type="SAM" id="Phobius"/>
    </source>
</evidence>
<dbReference type="EMBL" id="MSTR01000003">
    <property type="protein sequence ID" value="ONN44053.1"/>
    <property type="molecule type" value="Genomic_DNA"/>
</dbReference>
<dbReference type="AlphaFoldDB" id="A0A1A6G9U1"/>
<evidence type="ECO:0000313" key="3">
    <source>
        <dbReference type="EMBL" id="PTO34322.1"/>
    </source>
</evidence>
<evidence type="ECO:0000313" key="5">
    <source>
        <dbReference type="Proteomes" id="UP000244022"/>
    </source>
</evidence>
<dbReference type="EMBL" id="PYGR01000072">
    <property type="protein sequence ID" value="PTO34322.1"/>
    <property type="molecule type" value="Genomic_DNA"/>
</dbReference>
<keyword evidence="1" id="KW-0812">Transmembrane</keyword>
<accession>A0A1A6G9U1</accession>